<dbReference type="PANTHER" id="PTHR46401:SF2">
    <property type="entry name" value="GLYCOSYLTRANSFERASE WBBK-RELATED"/>
    <property type="match status" value="1"/>
</dbReference>
<evidence type="ECO:0000259" key="2">
    <source>
        <dbReference type="Pfam" id="PF00534"/>
    </source>
</evidence>
<evidence type="ECO:0000256" key="1">
    <source>
        <dbReference type="ARBA" id="ARBA00022679"/>
    </source>
</evidence>
<dbReference type="RefSeq" id="WP_149565061.1">
    <property type="nucleotide sequence ID" value="NZ_AP018930.1"/>
</dbReference>
<proteinExistence type="predicted"/>
<dbReference type="Gene3D" id="3.40.50.2000">
    <property type="entry name" value="Glycogen Phosphorylase B"/>
    <property type="match status" value="2"/>
</dbReference>
<feature type="domain" description="Glycosyl transferase family 1" evidence="2">
    <location>
        <begin position="168"/>
        <end position="320"/>
    </location>
</feature>
<dbReference type="AlphaFoldDB" id="A0A510E679"/>
<accession>A0A510E679</accession>
<dbReference type="InterPro" id="IPR001296">
    <property type="entry name" value="Glyco_trans_1"/>
</dbReference>
<keyword evidence="1" id="KW-0808">Transferase</keyword>
<reference evidence="4" key="1">
    <citation type="submission" date="2018-09" db="EMBL/GenBank/DDBJ databases">
        <title>Complete Genome Sequencing of Sulfolobus sp. JCM 16834.</title>
        <authorList>
            <person name="Kato S."/>
            <person name="Itoh T."/>
            <person name="Ohkuma M."/>
        </authorList>
    </citation>
    <scope>NUCLEOTIDE SEQUENCE [LARGE SCALE GENOMIC DNA]</scope>
    <source>
        <strain evidence="4">IC-007</strain>
    </source>
</reference>
<dbReference type="Proteomes" id="UP000325030">
    <property type="component" value="Chromosome"/>
</dbReference>
<dbReference type="EMBL" id="AP018930">
    <property type="protein sequence ID" value="BBG28024.1"/>
    <property type="molecule type" value="Genomic_DNA"/>
</dbReference>
<sequence length="350" mass="40073">MDILFVNHRDIYHPQAGGAEEVIKEVGRRLVSLGDQVTWFSEEVKGRPSVESYEGITLKRRGGRASVHVYSILEARKHEIVVDSVAHAVPFFSFTVNRKTVALIHHIHQDVVQLELGTFSRALVKFMERQVKRYDYLIAVSCTTKNDLKTKLNVDESKVKVIYNGVDHDKFKPGEKSREPMILWIGRMKSYKNPFDIFEIKKRMKTKAEIVVVGSGEMSEKFSTEAERHGVKYLGRVSEKDKVNLYQRSWAILSTSFIEGWGMTIVEGNACGTPAVVYRSGSLPEVVKDGENGFVVNYKDYESAAKALDYLMDESVMKYMSKRSYDSSLKYDWDITARSYNEFLKKISNF</sequence>
<dbReference type="GeneID" id="41718851"/>
<gene>
    <name evidence="3" type="ORF">IC007_2579</name>
</gene>
<organism evidence="3 4">
    <name type="scientific">Sulfuracidifex tepidarius</name>
    <dbReference type="NCBI Taxonomy" id="1294262"/>
    <lineage>
        <taxon>Archaea</taxon>
        <taxon>Thermoproteota</taxon>
        <taxon>Thermoprotei</taxon>
        <taxon>Sulfolobales</taxon>
        <taxon>Sulfolobaceae</taxon>
        <taxon>Sulfuracidifex</taxon>
    </lineage>
</organism>
<protein>
    <submittedName>
        <fullName evidence="3">Trehalose synthase</fullName>
    </submittedName>
</protein>
<dbReference type="PANTHER" id="PTHR46401">
    <property type="entry name" value="GLYCOSYLTRANSFERASE WBBK-RELATED"/>
    <property type="match status" value="1"/>
</dbReference>
<name>A0A510E679_9CREN</name>
<dbReference type="CDD" id="cd03801">
    <property type="entry name" value="GT4_PimA-like"/>
    <property type="match status" value="1"/>
</dbReference>
<evidence type="ECO:0000313" key="3">
    <source>
        <dbReference type="EMBL" id="BBG28024.1"/>
    </source>
</evidence>
<dbReference type="GO" id="GO:0016757">
    <property type="term" value="F:glycosyltransferase activity"/>
    <property type="evidence" value="ECO:0007669"/>
    <property type="project" value="InterPro"/>
</dbReference>
<dbReference type="SUPFAM" id="SSF53756">
    <property type="entry name" value="UDP-Glycosyltransferase/glycogen phosphorylase"/>
    <property type="match status" value="1"/>
</dbReference>
<evidence type="ECO:0000313" key="4">
    <source>
        <dbReference type="Proteomes" id="UP000325030"/>
    </source>
</evidence>
<dbReference type="Pfam" id="PF00534">
    <property type="entry name" value="Glycos_transf_1"/>
    <property type="match status" value="1"/>
</dbReference>